<dbReference type="PANTHER" id="PTHR42847:SF4">
    <property type="entry name" value="ALKANESULFONATE MONOOXYGENASE-RELATED"/>
    <property type="match status" value="1"/>
</dbReference>
<protein>
    <submittedName>
        <fullName evidence="6">F420-dependent oxidoreductase</fullName>
    </submittedName>
</protein>
<dbReference type="Pfam" id="PF00296">
    <property type="entry name" value="Bac_luciferase"/>
    <property type="match status" value="1"/>
</dbReference>
<dbReference type="InterPro" id="IPR036661">
    <property type="entry name" value="Luciferase-like_sf"/>
</dbReference>
<dbReference type="AlphaFoldDB" id="W9G820"/>
<dbReference type="InterPro" id="IPR019923">
    <property type="entry name" value="Lucif-like_OxRdtase_MSMEG_2516"/>
</dbReference>
<dbReference type="Proteomes" id="UP000019489">
    <property type="component" value="Unassembled WGS sequence"/>
</dbReference>
<keyword evidence="3" id="KW-0560">Oxidoreductase</keyword>
<dbReference type="InterPro" id="IPR050172">
    <property type="entry name" value="SsuD_RutA_monooxygenase"/>
</dbReference>
<dbReference type="PANTHER" id="PTHR42847">
    <property type="entry name" value="ALKANESULFONATE MONOOXYGENASE"/>
    <property type="match status" value="1"/>
</dbReference>
<name>W9G820_9MICO</name>
<comment type="caution">
    <text evidence="6">The sequence shown here is derived from an EMBL/GenBank/DDBJ whole genome shotgun (WGS) entry which is preliminary data.</text>
</comment>
<dbReference type="EMBL" id="AWSA01000013">
    <property type="protein sequence ID" value="EWT02180.1"/>
    <property type="molecule type" value="Genomic_DNA"/>
</dbReference>
<keyword evidence="7" id="KW-1185">Reference proteome</keyword>
<evidence type="ECO:0000313" key="7">
    <source>
        <dbReference type="Proteomes" id="UP000019489"/>
    </source>
</evidence>
<feature type="domain" description="Luciferase-like" evidence="5">
    <location>
        <begin position="9"/>
        <end position="181"/>
    </location>
</feature>
<dbReference type="InterPro" id="IPR011251">
    <property type="entry name" value="Luciferase-like_dom"/>
</dbReference>
<dbReference type="NCBIfam" id="TIGR03621">
    <property type="entry name" value="F420_MSMEG_2516"/>
    <property type="match status" value="1"/>
</dbReference>
<evidence type="ECO:0000256" key="3">
    <source>
        <dbReference type="ARBA" id="ARBA00023002"/>
    </source>
</evidence>
<evidence type="ECO:0000259" key="5">
    <source>
        <dbReference type="Pfam" id="PF00296"/>
    </source>
</evidence>
<dbReference type="CDD" id="cd01097">
    <property type="entry name" value="Tetrahydromethanopterin_reductase"/>
    <property type="match status" value="1"/>
</dbReference>
<evidence type="ECO:0000256" key="1">
    <source>
        <dbReference type="ARBA" id="ARBA00022630"/>
    </source>
</evidence>
<proteinExistence type="predicted"/>
<dbReference type="Gene3D" id="3.20.20.30">
    <property type="entry name" value="Luciferase-like domain"/>
    <property type="match status" value="1"/>
</dbReference>
<keyword evidence="1" id="KW-0285">Flavoprotein</keyword>
<dbReference type="STRING" id="1386089.N865_00380"/>
<accession>W9G820</accession>
<keyword evidence="4" id="KW-0503">Monooxygenase</keyword>
<dbReference type="GO" id="GO:0046306">
    <property type="term" value="P:alkanesulfonate catabolic process"/>
    <property type="evidence" value="ECO:0007669"/>
    <property type="project" value="TreeGrafter"/>
</dbReference>
<gene>
    <name evidence="6" type="ORF">N865_00380</name>
</gene>
<sequence length="295" mass="32853">MTTSGTEESKTAWTSYARKVEDLGFDVLQVADHFGNSTVCTPRLAAAAAVTTTLRVGSYVYDNDFRHPVLLAREAAEIDRMSGGRMELGIGAGWSRSEYEMVGIPFDEGPVRASRYEEAVEIVRRLHLGEKLDWAGDHYQLNGCELLVEPAQRPIPLLLGGGGPRMTRLAARWADTVAFVPKSLPRGGLDPTEFSRSAFDHKISVLEAALQQRTTTPPERAALVFGLHRSSDEIPLEDWTSREIAATSPYYLVGDRARVVDEILARRDRWGISHWTFWEEDIDSAAPIVERLRGQ</sequence>
<evidence type="ECO:0000256" key="2">
    <source>
        <dbReference type="ARBA" id="ARBA00022643"/>
    </source>
</evidence>
<keyword evidence="2" id="KW-0288">FMN</keyword>
<dbReference type="GO" id="GO:0008726">
    <property type="term" value="F:alkanesulfonate monooxygenase activity"/>
    <property type="evidence" value="ECO:0007669"/>
    <property type="project" value="TreeGrafter"/>
</dbReference>
<reference evidence="6 7" key="1">
    <citation type="submission" date="2013-08" db="EMBL/GenBank/DDBJ databases">
        <title>Intrasporangium oryzae NRRL B-24470.</title>
        <authorList>
            <person name="Liu H."/>
            <person name="Wang G."/>
        </authorList>
    </citation>
    <scope>NUCLEOTIDE SEQUENCE [LARGE SCALE GENOMIC DNA]</scope>
    <source>
        <strain evidence="6 7">NRRL B-24470</strain>
    </source>
</reference>
<evidence type="ECO:0000256" key="4">
    <source>
        <dbReference type="ARBA" id="ARBA00023033"/>
    </source>
</evidence>
<organism evidence="6 7">
    <name type="scientific">Intrasporangium oryzae NRRL B-24470</name>
    <dbReference type="NCBI Taxonomy" id="1386089"/>
    <lineage>
        <taxon>Bacteria</taxon>
        <taxon>Bacillati</taxon>
        <taxon>Actinomycetota</taxon>
        <taxon>Actinomycetes</taxon>
        <taxon>Micrococcales</taxon>
        <taxon>Intrasporangiaceae</taxon>
        <taxon>Intrasporangium</taxon>
    </lineage>
</organism>
<dbReference type="eggNOG" id="COG2141">
    <property type="taxonomic scope" value="Bacteria"/>
</dbReference>
<evidence type="ECO:0000313" key="6">
    <source>
        <dbReference type="EMBL" id="EWT02180.1"/>
    </source>
</evidence>
<dbReference type="SUPFAM" id="SSF51679">
    <property type="entry name" value="Bacterial luciferase-like"/>
    <property type="match status" value="1"/>
</dbReference>